<dbReference type="EMBL" id="CAXDID020000093">
    <property type="protein sequence ID" value="CAL6023193.1"/>
    <property type="molecule type" value="Genomic_DNA"/>
</dbReference>
<evidence type="ECO:0000259" key="2">
    <source>
        <dbReference type="PROSITE" id="PS51294"/>
    </source>
</evidence>
<proteinExistence type="predicted"/>
<dbReference type="InterPro" id="IPR017930">
    <property type="entry name" value="Myb_dom"/>
</dbReference>
<dbReference type="InterPro" id="IPR001005">
    <property type="entry name" value="SANT/Myb"/>
</dbReference>
<accession>A0AA86NR20</accession>
<dbReference type="Proteomes" id="UP001642409">
    <property type="component" value="Unassembled WGS sequence"/>
</dbReference>
<gene>
    <name evidence="3" type="ORF">HINF_LOCUS11644</name>
    <name evidence="4" type="ORF">HINF_LOCUS29012</name>
</gene>
<comment type="caution">
    <text evidence="3">The sequence shown here is derived from an EMBL/GenBank/DDBJ whole genome shotgun (WGS) entry which is preliminary data.</text>
</comment>
<evidence type="ECO:0000313" key="3">
    <source>
        <dbReference type="EMBL" id="CAI9923999.1"/>
    </source>
</evidence>
<dbReference type="SUPFAM" id="SSF46689">
    <property type="entry name" value="Homeodomain-like"/>
    <property type="match status" value="1"/>
</dbReference>
<feature type="domain" description="Myb-like" evidence="1">
    <location>
        <begin position="14"/>
        <end position="65"/>
    </location>
</feature>
<dbReference type="PROSITE" id="PS50090">
    <property type="entry name" value="MYB_LIKE"/>
    <property type="match status" value="1"/>
</dbReference>
<evidence type="ECO:0000259" key="1">
    <source>
        <dbReference type="PROSITE" id="PS50090"/>
    </source>
</evidence>
<name>A0AA86NR20_9EUKA</name>
<dbReference type="EMBL" id="CATOUU010000302">
    <property type="protein sequence ID" value="CAI9923999.1"/>
    <property type="molecule type" value="Genomic_DNA"/>
</dbReference>
<keyword evidence="5" id="KW-1185">Reference proteome</keyword>
<dbReference type="InterPro" id="IPR009057">
    <property type="entry name" value="Homeodomain-like_sf"/>
</dbReference>
<dbReference type="PROSITE" id="PS51294">
    <property type="entry name" value="HTH_MYB"/>
    <property type="match status" value="1"/>
</dbReference>
<keyword evidence="3" id="KW-0238">DNA-binding</keyword>
<dbReference type="SMART" id="SM00717">
    <property type="entry name" value="SANT"/>
    <property type="match status" value="1"/>
</dbReference>
<dbReference type="Pfam" id="PF00249">
    <property type="entry name" value="Myb_DNA-binding"/>
    <property type="match status" value="1"/>
</dbReference>
<dbReference type="Gene3D" id="1.10.10.60">
    <property type="entry name" value="Homeodomain-like"/>
    <property type="match status" value="1"/>
</dbReference>
<feature type="domain" description="HTH myb-type" evidence="2">
    <location>
        <begin position="14"/>
        <end position="69"/>
    </location>
</feature>
<reference evidence="3" key="1">
    <citation type="submission" date="2023-06" db="EMBL/GenBank/DDBJ databases">
        <authorList>
            <person name="Kurt Z."/>
        </authorList>
    </citation>
    <scope>NUCLEOTIDE SEQUENCE</scope>
</reference>
<evidence type="ECO:0000313" key="4">
    <source>
        <dbReference type="EMBL" id="CAL6023193.1"/>
    </source>
</evidence>
<dbReference type="AlphaFoldDB" id="A0AA86NR20"/>
<reference evidence="4 5" key="2">
    <citation type="submission" date="2024-07" db="EMBL/GenBank/DDBJ databases">
        <authorList>
            <person name="Akdeniz Z."/>
        </authorList>
    </citation>
    <scope>NUCLEOTIDE SEQUENCE [LARGE SCALE GENOMIC DNA]</scope>
</reference>
<organism evidence="3">
    <name type="scientific">Hexamita inflata</name>
    <dbReference type="NCBI Taxonomy" id="28002"/>
    <lineage>
        <taxon>Eukaryota</taxon>
        <taxon>Metamonada</taxon>
        <taxon>Diplomonadida</taxon>
        <taxon>Hexamitidae</taxon>
        <taxon>Hexamitinae</taxon>
        <taxon>Hexamita</taxon>
    </lineage>
</organism>
<protein>
    <submittedName>
        <fullName evidence="3">Myb-like DNA-binding domain-containing protein</fullName>
    </submittedName>
    <submittedName>
        <fullName evidence="4">Myb-like_DNA-binding domain-containing protein</fullName>
    </submittedName>
</protein>
<dbReference type="GO" id="GO:0003677">
    <property type="term" value="F:DNA binding"/>
    <property type="evidence" value="ECO:0007669"/>
    <property type="project" value="UniProtKB-KW"/>
</dbReference>
<dbReference type="CDD" id="cd00167">
    <property type="entry name" value="SANT"/>
    <property type="match status" value="1"/>
</dbReference>
<sequence>MESGKVYASGNYMRSDVKCKAWTQSQIDVLLEAVSHLGSDWRAISQRYFPERNPNQLKCKYNYVMRTQCDKKKVPIAAPQVSLSHDSITTSQLQSSWTSSFQNELSFDQELMPFDFEMFE</sequence>
<evidence type="ECO:0000313" key="5">
    <source>
        <dbReference type="Proteomes" id="UP001642409"/>
    </source>
</evidence>